<gene>
    <name evidence="3" type="ORF">ACFQKE_15690</name>
</gene>
<keyword evidence="4" id="KW-1185">Reference proteome</keyword>
<dbReference type="EMBL" id="JBHTAT010000001">
    <property type="protein sequence ID" value="MFC7256728.1"/>
    <property type="molecule type" value="Genomic_DNA"/>
</dbReference>
<dbReference type="PRINTS" id="PR00081">
    <property type="entry name" value="GDHRDH"/>
</dbReference>
<name>A0ABD6A342_9EURY</name>
<comment type="similarity">
    <text evidence="1">Belongs to the short-chain dehydrogenases/reductases (SDR) family.</text>
</comment>
<dbReference type="InterPro" id="IPR036291">
    <property type="entry name" value="NAD(P)-bd_dom_sf"/>
</dbReference>
<dbReference type="FunFam" id="3.40.50.720:FF:000084">
    <property type="entry name" value="Short-chain dehydrogenase reductase"/>
    <property type="match status" value="1"/>
</dbReference>
<dbReference type="PANTHER" id="PTHR24321:SF8">
    <property type="entry name" value="ESTRADIOL 17-BETA-DEHYDROGENASE 8-RELATED"/>
    <property type="match status" value="1"/>
</dbReference>
<dbReference type="EC" id="1.1.1.-" evidence="3"/>
<evidence type="ECO:0000313" key="4">
    <source>
        <dbReference type="Proteomes" id="UP001596434"/>
    </source>
</evidence>
<dbReference type="GeneID" id="96955122"/>
<sequence>MSSDDIEATIERAREASRRDDLDGKVAIVTGAGTRGGDGVGNGAATAILLARQGAKVTLVDKEPEWMEITERIIEEEGGDYLSLEGDVTDPDDCRRIVEETVSRFGALHVLHNNVGGGAPRESVERASFDTWEKSISINLLSAVSMSKYAVPYIRECGGGSILNVSSATALRPKRDGSSAPYTTTKSAMMGLTRAMARDHGGDRIRVNCLLPGLIWTPGIARHLADEREKRNEATPYALEGSPWDVGWTAVFLASERARFITGAAIPVDGGFLLTAANH</sequence>
<dbReference type="Gene3D" id="3.40.50.720">
    <property type="entry name" value="NAD(P)-binding Rossmann-like Domain"/>
    <property type="match status" value="1"/>
</dbReference>
<dbReference type="SUPFAM" id="SSF51735">
    <property type="entry name" value="NAD(P)-binding Rossmann-fold domains"/>
    <property type="match status" value="1"/>
</dbReference>
<keyword evidence="2 3" id="KW-0560">Oxidoreductase</keyword>
<dbReference type="Pfam" id="PF13561">
    <property type="entry name" value="adh_short_C2"/>
    <property type="match status" value="1"/>
</dbReference>
<dbReference type="GO" id="GO:0016491">
    <property type="term" value="F:oxidoreductase activity"/>
    <property type="evidence" value="ECO:0007669"/>
    <property type="project" value="UniProtKB-KW"/>
</dbReference>
<comment type="caution">
    <text evidence="3">The sequence shown here is derived from an EMBL/GenBank/DDBJ whole genome shotgun (WGS) entry which is preliminary data.</text>
</comment>
<dbReference type="PRINTS" id="PR00080">
    <property type="entry name" value="SDRFAMILY"/>
</dbReference>
<dbReference type="CDD" id="cd05233">
    <property type="entry name" value="SDR_c"/>
    <property type="match status" value="1"/>
</dbReference>
<evidence type="ECO:0000256" key="1">
    <source>
        <dbReference type="ARBA" id="ARBA00006484"/>
    </source>
</evidence>
<dbReference type="AlphaFoldDB" id="A0ABD6A342"/>
<dbReference type="InterPro" id="IPR002347">
    <property type="entry name" value="SDR_fam"/>
</dbReference>
<accession>A0ABD6A342</accession>
<organism evidence="3 4">
    <name type="scientific">Haloplanus litoreus</name>
    <dbReference type="NCBI Taxonomy" id="767515"/>
    <lineage>
        <taxon>Archaea</taxon>
        <taxon>Methanobacteriati</taxon>
        <taxon>Methanobacteriota</taxon>
        <taxon>Stenosarchaea group</taxon>
        <taxon>Halobacteria</taxon>
        <taxon>Halobacteriales</taxon>
        <taxon>Haloferacaceae</taxon>
        <taxon>Haloplanus</taxon>
    </lineage>
</organism>
<proteinExistence type="inferred from homology"/>
<dbReference type="RefSeq" id="WP_379706019.1">
    <property type="nucleotide sequence ID" value="NZ_JBHTAT010000001.1"/>
</dbReference>
<reference evidence="3 4" key="1">
    <citation type="journal article" date="2019" name="Int. J. Syst. Evol. Microbiol.">
        <title>The Global Catalogue of Microorganisms (GCM) 10K type strain sequencing project: providing services to taxonomists for standard genome sequencing and annotation.</title>
        <authorList>
            <consortium name="The Broad Institute Genomics Platform"/>
            <consortium name="The Broad Institute Genome Sequencing Center for Infectious Disease"/>
            <person name="Wu L."/>
            <person name="Ma J."/>
        </authorList>
    </citation>
    <scope>NUCLEOTIDE SEQUENCE [LARGE SCALE GENOMIC DNA]</scope>
    <source>
        <strain evidence="3 4">GX21</strain>
    </source>
</reference>
<protein>
    <submittedName>
        <fullName evidence="3">SDR family NAD(P)-dependent oxidoreductase</fullName>
        <ecNumber evidence="3">1.1.1.-</ecNumber>
    </submittedName>
</protein>
<dbReference type="Proteomes" id="UP001596434">
    <property type="component" value="Unassembled WGS sequence"/>
</dbReference>
<evidence type="ECO:0000256" key="2">
    <source>
        <dbReference type="ARBA" id="ARBA00023002"/>
    </source>
</evidence>
<dbReference type="PANTHER" id="PTHR24321">
    <property type="entry name" value="DEHYDROGENASES, SHORT CHAIN"/>
    <property type="match status" value="1"/>
</dbReference>
<evidence type="ECO:0000313" key="3">
    <source>
        <dbReference type="EMBL" id="MFC7256728.1"/>
    </source>
</evidence>